<evidence type="ECO:0000256" key="1">
    <source>
        <dbReference type="ARBA" id="ARBA00010884"/>
    </source>
</evidence>
<dbReference type="InterPro" id="IPR050960">
    <property type="entry name" value="AB_hydrolase_4_sf"/>
</dbReference>
<dbReference type="GO" id="GO:0051792">
    <property type="term" value="P:medium-chain fatty acid biosynthetic process"/>
    <property type="evidence" value="ECO:0007669"/>
    <property type="project" value="TreeGrafter"/>
</dbReference>
<dbReference type="RefSeq" id="XP_020432552.1">
    <property type="nucleotide sequence ID" value="XM_020578104.1"/>
</dbReference>
<dbReference type="GO" id="GO:0008126">
    <property type="term" value="F:acetylesterase activity"/>
    <property type="evidence" value="ECO:0007669"/>
    <property type="project" value="TreeGrafter"/>
</dbReference>
<dbReference type="GO" id="GO:0047372">
    <property type="term" value="F:monoacylglycerol lipase activity"/>
    <property type="evidence" value="ECO:0007669"/>
    <property type="project" value="TreeGrafter"/>
</dbReference>
<protein>
    <submittedName>
        <fullName evidence="3">Alpha/beta hydrolase fold-1 domain-containing protein</fullName>
    </submittedName>
</protein>
<evidence type="ECO:0000313" key="4">
    <source>
        <dbReference type="Proteomes" id="UP000001396"/>
    </source>
</evidence>
<feature type="domain" description="AB hydrolase-1" evidence="2">
    <location>
        <begin position="113"/>
        <end position="228"/>
    </location>
</feature>
<keyword evidence="3" id="KW-0378">Hydrolase</keyword>
<dbReference type="GO" id="GO:0051793">
    <property type="term" value="P:medium-chain fatty acid catabolic process"/>
    <property type="evidence" value="ECO:0007669"/>
    <property type="project" value="TreeGrafter"/>
</dbReference>
<dbReference type="SUPFAM" id="SSF53474">
    <property type="entry name" value="alpha/beta-Hydrolases"/>
    <property type="match status" value="1"/>
</dbReference>
<reference evidence="3 4" key="1">
    <citation type="journal article" date="2011" name="Genome Res.">
        <title>Phylogeny-wide analysis of social amoeba genomes highlights ancient origins for complex intercellular communication.</title>
        <authorList>
            <person name="Heidel A.J."/>
            <person name="Lawal H.M."/>
            <person name="Felder M."/>
            <person name="Schilde C."/>
            <person name="Helps N.R."/>
            <person name="Tunggal B."/>
            <person name="Rivero F."/>
            <person name="John U."/>
            <person name="Schleicher M."/>
            <person name="Eichinger L."/>
            <person name="Platzer M."/>
            <person name="Noegel A.A."/>
            <person name="Schaap P."/>
            <person name="Gloeckner G."/>
        </authorList>
    </citation>
    <scope>NUCLEOTIDE SEQUENCE [LARGE SCALE GENOMIC DNA]</scope>
    <source>
        <strain evidence="4">ATCC 26659 / Pp 5 / PN500</strain>
    </source>
</reference>
<dbReference type="InterPro" id="IPR029058">
    <property type="entry name" value="AB_hydrolase_fold"/>
</dbReference>
<dbReference type="OMA" id="GRYMSTP"/>
<accession>D3BEV1</accession>
<dbReference type="GeneID" id="31362747"/>
<dbReference type="PANTHER" id="PTHR10794">
    <property type="entry name" value="ABHYDROLASE DOMAIN-CONTAINING PROTEIN"/>
    <property type="match status" value="1"/>
</dbReference>
<comment type="similarity">
    <text evidence="1">Belongs to the AB hydrolase superfamily. AB hydrolase 4 family.</text>
</comment>
<proteinExistence type="inferred from homology"/>
<evidence type="ECO:0000313" key="3">
    <source>
        <dbReference type="EMBL" id="EFA80432.1"/>
    </source>
</evidence>
<dbReference type="Gene3D" id="3.40.50.1820">
    <property type="entry name" value="alpha/beta hydrolase"/>
    <property type="match status" value="1"/>
</dbReference>
<evidence type="ECO:0000259" key="2">
    <source>
        <dbReference type="Pfam" id="PF00561"/>
    </source>
</evidence>
<keyword evidence="4" id="KW-1185">Reference proteome</keyword>
<dbReference type="Pfam" id="PF00561">
    <property type="entry name" value="Abhydrolase_1"/>
    <property type="match status" value="1"/>
</dbReference>
<comment type="caution">
    <text evidence="3">The sequence shown here is derived from an EMBL/GenBank/DDBJ whole genome shotgun (WGS) entry which is preliminary data.</text>
</comment>
<name>D3BEV1_HETP5</name>
<sequence>MISVKYLNSYKTMSEENIQILEQCPSMFRPFYNVKNNIILNNGHSSLLPTVPNDATYDRPFSLSNTYTTMIDYIKYKRKSLLKTREYLVNKMDGGTMALDWYDFGVGGDDKTPIVIFNHSFLGGSDDDSYINYFCRYAHETKGFRSVVFINRGCSGIPITANTTGLGCRTDDFEIAVDYIKQKYPNTILFNIGSYLGGTIGLNYLYKYKEESPITAHVCISNPVDLGESYDSYTKTFKNRMIDYRVLHRQLVKYYSKFDSRLKMVGTTLDDIKRAKSLREIDQLTTVKMFGYRNVDDYYDDANRGIENIENLGRPILMLSNDHDPRSIYEKLPLQKIKTNERVILALTKQTQEQFGLTTSISSSSSSSSWNNWCHRAALEYLSTFVKKIK</sequence>
<dbReference type="InterPro" id="IPR000073">
    <property type="entry name" value="AB_hydrolase_1"/>
</dbReference>
<dbReference type="InParanoid" id="D3BEV1"/>
<dbReference type="AlphaFoldDB" id="D3BEV1"/>
<gene>
    <name evidence="3" type="ORF">PPL_07266</name>
</gene>
<dbReference type="EMBL" id="ADBJ01000031">
    <property type="protein sequence ID" value="EFA80432.1"/>
    <property type="molecule type" value="Genomic_DNA"/>
</dbReference>
<organism evidence="3 4">
    <name type="scientific">Heterostelium pallidum (strain ATCC 26659 / Pp 5 / PN500)</name>
    <name type="common">Cellular slime mold</name>
    <name type="synonym">Polysphondylium pallidum</name>
    <dbReference type="NCBI Taxonomy" id="670386"/>
    <lineage>
        <taxon>Eukaryota</taxon>
        <taxon>Amoebozoa</taxon>
        <taxon>Evosea</taxon>
        <taxon>Eumycetozoa</taxon>
        <taxon>Dictyostelia</taxon>
        <taxon>Acytosteliales</taxon>
        <taxon>Acytosteliaceae</taxon>
        <taxon>Heterostelium</taxon>
    </lineage>
</organism>
<dbReference type="Proteomes" id="UP000001396">
    <property type="component" value="Unassembled WGS sequence"/>
</dbReference>
<dbReference type="PANTHER" id="PTHR10794:SF63">
    <property type="entry name" value="ALPHA_BETA HYDROLASE 1, ISOFORM A"/>
    <property type="match status" value="1"/>
</dbReference>